<gene>
    <name evidence="4" type="ORF">B0T45_19890</name>
    <name evidence="3" type="ORF">J1C50_17315</name>
</gene>
<dbReference type="InterPro" id="IPR000620">
    <property type="entry name" value="EamA_dom"/>
</dbReference>
<evidence type="ECO:0000313" key="6">
    <source>
        <dbReference type="Proteomes" id="UP000664349"/>
    </source>
</evidence>
<dbReference type="AlphaFoldDB" id="A0A1W0CGH0"/>
<name>A0A1W0CGH0_9NEIS</name>
<dbReference type="Proteomes" id="UP000192721">
    <property type="component" value="Unassembled WGS sequence"/>
</dbReference>
<evidence type="ECO:0000256" key="1">
    <source>
        <dbReference type="SAM" id="Phobius"/>
    </source>
</evidence>
<feature type="transmembrane region" description="Helical" evidence="1">
    <location>
        <begin position="90"/>
        <end position="112"/>
    </location>
</feature>
<feature type="domain" description="EamA" evidence="2">
    <location>
        <begin position="3"/>
        <end position="136"/>
    </location>
</feature>
<feature type="transmembrane region" description="Helical" evidence="1">
    <location>
        <begin position="29"/>
        <end position="51"/>
    </location>
</feature>
<reference evidence="4 5" key="1">
    <citation type="submission" date="2017-02" db="EMBL/GenBank/DDBJ databases">
        <title>Chromobacterium haemolyticum H5244.</title>
        <authorList>
            <person name="Gulvik C.A."/>
        </authorList>
    </citation>
    <scope>NUCLEOTIDE SEQUENCE [LARGE SCALE GENOMIC DNA]</scope>
    <source>
        <strain evidence="4 5">H5244</strain>
    </source>
</reference>
<evidence type="ECO:0000313" key="5">
    <source>
        <dbReference type="Proteomes" id="UP000192721"/>
    </source>
</evidence>
<evidence type="ECO:0000259" key="2">
    <source>
        <dbReference type="Pfam" id="PF00892"/>
    </source>
</evidence>
<organism evidence="4 5">
    <name type="scientific">Chromobacterium haemolyticum</name>
    <dbReference type="NCBI Taxonomy" id="394935"/>
    <lineage>
        <taxon>Bacteria</taxon>
        <taxon>Pseudomonadati</taxon>
        <taxon>Pseudomonadota</taxon>
        <taxon>Betaproteobacteria</taxon>
        <taxon>Neisseriales</taxon>
        <taxon>Chromobacteriaceae</taxon>
        <taxon>Chromobacterium</taxon>
    </lineage>
</organism>
<keyword evidence="6" id="KW-1185">Reference proteome</keyword>
<feature type="transmembrane region" description="Helical" evidence="1">
    <location>
        <begin position="63"/>
        <end position="84"/>
    </location>
</feature>
<dbReference type="GeneID" id="58562459"/>
<reference evidence="3 6" key="2">
    <citation type="submission" date="2021-03" db="EMBL/GenBank/DDBJ databases">
        <title>First Case of infection caused by Chromobacterium haemolyticum derived from water in China.</title>
        <authorList>
            <person name="Chen J."/>
            <person name="Liu C."/>
        </authorList>
    </citation>
    <scope>NUCLEOTIDE SEQUENCE [LARGE SCALE GENOMIC DNA]</scope>
    <source>
        <strain evidence="3 6">WJ-5</strain>
    </source>
</reference>
<dbReference type="OrthoDB" id="5458895at2"/>
<dbReference type="Proteomes" id="UP000664349">
    <property type="component" value="Unassembled WGS sequence"/>
</dbReference>
<comment type="caution">
    <text evidence="4">The sequence shown here is derived from an EMBL/GenBank/DDBJ whole genome shotgun (WGS) entry which is preliminary data.</text>
</comment>
<evidence type="ECO:0000313" key="3">
    <source>
        <dbReference type="EMBL" id="MBO0417274.1"/>
    </source>
</evidence>
<proteinExistence type="predicted"/>
<sequence length="139" mass="14727">MFIAALLLAVAGSVVYHLSIKQVPEAANPFFSLAVSYGVAMLVCVLGMWWLPGGGQRGLAALNWSSLGVAAGIVGIELGFLLAYRAGWHVGYAALSSNVLTALVLLPLGYLLFREQPSLGKLGGMALSMAGLWMMLRFR</sequence>
<keyword evidence="1" id="KW-0812">Transmembrane</keyword>
<dbReference type="Pfam" id="PF00892">
    <property type="entry name" value="EamA"/>
    <property type="match status" value="1"/>
</dbReference>
<evidence type="ECO:0000313" key="4">
    <source>
        <dbReference type="EMBL" id="OQS33845.1"/>
    </source>
</evidence>
<dbReference type="EMBL" id="MUKV01000036">
    <property type="protein sequence ID" value="OQS33845.1"/>
    <property type="molecule type" value="Genomic_DNA"/>
</dbReference>
<protein>
    <recommendedName>
        <fullName evidence="2">EamA domain-containing protein</fullName>
    </recommendedName>
</protein>
<keyword evidence="1" id="KW-1133">Transmembrane helix</keyword>
<dbReference type="EMBL" id="JAFLRD010000014">
    <property type="protein sequence ID" value="MBO0417274.1"/>
    <property type="molecule type" value="Genomic_DNA"/>
</dbReference>
<accession>A0A1W0CGH0</accession>
<dbReference type="RefSeq" id="WP_019103774.1">
    <property type="nucleotide sequence ID" value="NZ_AP019312.1"/>
</dbReference>
<dbReference type="GO" id="GO:0016020">
    <property type="term" value="C:membrane"/>
    <property type="evidence" value="ECO:0007669"/>
    <property type="project" value="InterPro"/>
</dbReference>
<keyword evidence="1" id="KW-0472">Membrane</keyword>